<accession>A0ACC0ETI6</accession>
<reference evidence="1 2" key="3">
    <citation type="journal article" date="2022" name="Microbiol. Spectr.">
        <title>Folding features and dynamics of 3D genome architecture in plant fungal pathogens.</title>
        <authorList>
            <person name="Xia C."/>
        </authorList>
    </citation>
    <scope>NUCLEOTIDE SEQUENCE [LARGE SCALE GENOMIC DNA]</scope>
    <source>
        <strain evidence="1 2">93-210</strain>
    </source>
</reference>
<reference evidence="2" key="1">
    <citation type="journal article" date="2018" name="BMC Genomics">
        <title>Genomic insights into host adaptation between the wheat stripe rust pathogen (Puccinia striiformis f. sp. tritici) and the barley stripe rust pathogen (Puccinia striiformis f. sp. hordei).</title>
        <authorList>
            <person name="Xia C."/>
            <person name="Wang M."/>
            <person name="Yin C."/>
            <person name="Cornejo O.E."/>
            <person name="Hulbert S.H."/>
            <person name="Chen X."/>
        </authorList>
    </citation>
    <scope>NUCLEOTIDE SEQUENCE [LARGE SCALE GENOMIC DNA]</scope>
    <source>
        <strain evidence="2">93-210</strain>
    </source>
</reference>
<protein>
    <submittedName>
        <fullName evidence="1">Uncharacterized protein</fullName>
    </submittedName>
</protein>
<proteinExistence type="predicted"/>
<reference evidence="2" key="2">
    <citation type="journal article" date="2018" name="Mol. Plant Microbe Interact.">
        <title>Genome sequence resources for the wheat stripe rust pathogen (Puccinia striiformis f. sp. tritici) and the barley stripe rust pathogen (Puccinia striiformis f. sp. hordei).</title>
        <authorList>
            <person name="Xia C."/>
            <person name="Wang M."/>
            <person name="Yin C."/>
            <person name="Cornejo O.E."/>
            <person name="Hulbert S.H."/>
            <person name="Chen X."/>
        </authorList>
    </citation>
    <scope>NUCLEOTIDE SEQUENCE [LARGE SCALE GENOMIC DNA]</scope>
    <source>
        <strain evidence="2">93-210</strain>
    </source>
</reference>
<evidence type="ECO:0000313" key="1">
    <source>
        <dbReference type="EMBL" id="KAI7959206.1"/>
    </source>
</evidence>
<name>A0ACC0ETI6_9BASI</name>
<organism evidence="1 2">
    <name type="scientific">Puccinia striiformis f. sp. tritici</name>
    <dbReference type="NCBI Taxonomy" id="168172"/>
    <lineage>
        <taxon>Eukaryota</taxon>
        <taxon>Fungi</taxon>
        <taxon>Dikarya</taxon>
        <taxon>Basidiomycota</taxon>
        <taxon>Pucciniomycotina</taxon>
        <taxon>Pucciniomycetes</taxon>
        <taxon>Pucciniales</taxon>
        <taxon>Pucciniaceae</taxon>
        <taxon>Puccinia</taxon>
    </lineage>
</organism>
<comment type="caution">
    <text evidence="1">The sequence shown here is derived from an EMBL/GenBank/DDBJ whole genome shotgun (WGS) entry which is preliminary data.</text>
</comment>
<keyword evidence="2" id="KW-1185">Reference proteome</keyword>
<dbReference type="Proteomes" id="UP001060170">
    <property type="component" value="Chromosome 3"/>
</dbReference>
<gene>
    <name evidence="1" type="ORF">MJO28_002997</name>
</gene>
<dbReference type="EMBL" id="CM045867">
    <property type="protein sequence ID" value="KAI7959206.1"/>
    <property type="molecule type" value="Genomic_DNA"/>
</dbReference>
<evidence type="ECO:0000313" key="2">
    <source>
        <dbReference type="Proteomes" id="UP001060170"/>
    </source>
</evidence>
<sequence length="864" mass="96802">MDLRSLSPELRNKLKEVQTIASRATRQETQGDYEQAFSLYVDSVQKYLYLIRIIQDGPLKEHLKTISSKLLNRAEQIKSSRPQLSLRAPIRDRTSPEEQDIVLQRSQKINGITFPPWSPSNSTPAKGASYEAQTAAIQPALSPVQKETFLEWRSINKTDTIVQLYNHDALDPTDIVQDVVTDCSLIAAFSVLINHAKNFQSKLHVGCVYPKGSDGFPQVPEDGIYRVKLFLNGTEREILVDDKVPISKSGSRMCAQSRRGLYFWPALVEKAYMKVMGGYDFVGSNSSVDLHALTGWIPETILLTSQDYRSEQSWNRVHSGFSKGNCLVSVGTNANNLDALESVGLVPCHDYAVINIQEDNKGNRLVTLYNAWNVVEPQPAPQTQWTAQLENALPELVPSRPTERVGTFTISWESLQMYFETVYLNWDPSPFKFQQLVHFFHHPLPAFQLNFDQGSTIEPNPEVWILLTRHLDHQVTDNKRFMSLQVFLDDQERTHLAQKTYDSTNHGLPPLAATPLSNSTHLLARFLVEDRQSTFLINFSFHNDWDAKTQSDDPGMTHKPTALTLQILSQVSLSLTDSSPVPLAFSKEIDGQWTAKTSGGNHALATYSNNPMWRITIEEGRPGSTRNESRNFKFKACLTTMDPNGGLDTKKPVNIKLMRSGGDGRVYDVERRELVADSGSYTLGRAQLRVEQILPGKYTIVPSTYQAGVIGSFKLQLECDLPLTKMESIPPEGAGMYKRVGSLSWQEERQGAGFWRLTGGKGLVKTKIKLQASHQPGAYPIKLSLIQHQSSQDEQGKVISQSMFTNALSGAAIGPLQLSFSENFDFTILVEALGNSCVTNGEGYILTIYAEQPLSLDRRIKERK</sequence>